<evidence type="ECO:0008006" key="3">
    <source>
        <dbReference type="Google" id="ProtNLM"/>
    </source>
</evidence>
<accession>A0AAD5YE51</accession>
<keyword evidence="2" id="KW-1185">Reference proteome</keyword>
<dbReference type="Gene3D" id="3.80.10.10">
    <property type="entry name" value="Ribonuclease Inhibitor"/>
    <property type="match status" value="1"/>
</dbReference>
<proteinExistence type="predicted"/>
<name>A0AAD5YE51_9APHY</name>
<evidence type="ECO:0000313" key="1">
    <source>
        <dbReference type="EMBL" id="KAJ3477336.1"/>
    </source>
</evidence>
<dbReference type="AlphaFoldDB" id="A0AAD5YE51"/>
<gene>
    <name evidence="1" type="ORF">NLI96_g10530</name>
</gene>
<reference evidence="1" key="1">
    <citation type="submission" date="2022-07" db="EMBL/GenBank/DDBJ databases">
        <title>Genome Sequence of Physisporinus lineatus.</title>
        <authorList>
            <person name="Buettner E."/>
        </authorList>
    </citation>
    <scope>NUCLEOTIDE SEQUENCE</scope>
    <source>
        <strain evidence="1">VT162</strain>
    </source>
</reference>
<dbReference type="EMBL" id="JANAWD010000605">
    <property type="protein sequence ID" value="KAJ3477336.1"/>
    <property type="molecule type" value="Genomic_DNA"/>
</dbReference>
<dbReference type="InterPro" id="IPR032675">
    <property type="entry name" value="LRR_dom_sf"/>
</dbReference>
<sequence>MGSSVLPIEIWERVIDFIPGLDEWEAYSKEARDCLWSISLVCRAWVARCRVHLFEIVEPFNGSQAKALMDVIRSSPVVGQWIRVLKISPPKELVDKAEPGDKPETTAKIPKHPPSYHNWIYELLTVLPPFLTKLRELQLSNLPTLHPSFIHLASRFSTTVNSLTLINLQNQSFAEIIRLVNRFPHLQRLELSECEWKRPVNYYKGKSHKFQTLEVRTSDAHGKDLDNWGLATNSFGGIRMMKWSSIGSPVDNGLKGVLRRCTDTLRIATLSFDSTPSDEEFELPSLIDHTKLIILYLARPPLKSLITFISNFPLVAPPSLIHFRLQIDHSFSDTFTKDPKTKGAWSNLDTQLGSDSKFKMLSRFIIFGFGSPGEGKTTLEDAREFFQETMPKVYEKGILWWGPPTRRVHRF</sequence>
<organism evidence="1 2">
    <name type="scientific">Meripilus lineatus</name>
    <dbReference type="NCBI Taxonomy" id="2056292"/>
    <lineage>
        <taxon>Eukaryota</taxon>
        <taxon>Fungi</taxon>
        <taxon>Dikarya</taxon>
        <taxon>Basidiomycota</taxon>
        <taxon>Agaricomycotina</taxon>
        <taxon>Agaricomycetes</taxon>
        <taxon>Polyporales</taxon>
        <taxon>Meripilaceae</taxon>
        <taxon>Meripilus</taxon>
    </lineage>
</organism>
<comment type="caution">
    <text evidence="1">The sequence shown here is derived from an EMBL/GenBank/DDBJ whole genome shotgun (WGS) entry which is preliminary data.</text>
</comment>
<dbReference type="Proteomes" id="UP001212997">
    <property type="component" value="Unassembled WGS sequence"/>
</dbReference>
<evidence type="ECO:0000313" key="2">
    <source>
        <dbReference type="Proteomes" id="UP001212997"/>
    </source>
</evidence>
<dbReference type="SUPFAM" id="SSF52047">
    <property type="entry name" value="RNI-like"/>
    <property type="match status" value="1"/>
</dbReference>
<protein>
    <recommendedName>
        <fullName evidence="3">F-box domain-containing protein</fullName>
    </recommendedName>
</protein>